<keyword evidence="2" id="KW-1185">Reference proteome</keyword>
<dbReference type="RefSeq" id="WP_061949976.1">
    <property type="nucleotide sequence ID" value="NZ_LTAO01000037.1"/>
</dbReference>
<reference evidence="1" key="1">
    <citation type="submission" date="2016-02" db="EMBL/GenBank/DDBJ databases">
        <title>Genome sequence of Bacillus trypoxylicola KCTC 13244(T).</title>
        <authorList>
            <person name="Jeong H."/>
            <person name="Park S.-H."/>
            <person name="Choi S.-K."/>
        </authorList>
    </citation>
    <scope>NUCLEOTIDE SEQUENCE [LARGE SCALE GENOMIC DNA]</scope>
    <source>
        <strain evidence="1">KCTC 13244</strain>
    </source>
</reference>
<accession>A0A162CXF8</accession>
<dbReference type="OrthoDB" id="2080303at2"/>
<sequence length="237" mass="27053">MQTTIGLYNYQIITNEQVDLKKKAAACLALSFIGVDVSGKWVQEPMVGRLNINYEDFYQFTLDYLDSTIEQGFCAIATDDQNQVVGVLAGDTNKLEIIGEDIFEGDFADMNVILRVLEDVDERFIEDYRNRNGKDIEDGELLHLFMLGVIAEHERHSIIQQLGDMLIQKAILQGLKAVLGEATNLKSMRVMEKYHQMEKYKDLNGQYIVHSYQDNNKLKEIPADIADGTYMIIRELS</sequence>
<dbReference type="InterPro" id="IPR016181">
    <property type="entry name" value="Acyl_CoA_acyltransferase"/>
</dbReference>
<protein>
    <submittedName>
        <fullName evidence="1">Uncharacterized protein</fullName>
    </submittedName>
</protein>
<evidence type="ECO:0000313" key="1">
    <source>
        <dbReference type="EMBL" id="KYG27026.1"/>
    </source>
</evidence>
<dbReference type="SUPFAM" id="SSF55729">
    <property type="entry name" value="Acyl-CoA N-acyltransferases (Nat)"/>
    <property type="match status" value="1"/>
</dbReference>
<name>A0A162CXF8_9BACI</name>
<dbReference type="STRING" id="519424.AZF04_11875"/>
<evidence type="ECO:0000313" key="2">
    <source>
        <dbReference type="Proteomes" id="UP000075806"/>
    </source>
</evidence>
<comment type="caution">
    <text evidence="1">The sequence shown here is derived from an EMBL/GenBank/DDBJ whole genome shotgun (WGS) entry which is preliminary data.</text>
</comment>
<dbReference type="EMBL" id="LTAO01000037">
    <property type="protein sequence ID" value="KYG27026.1"/>
    <property type="molecule type" value="Genomic_DNA"/>
</dbReference>
<dbReference type="Gene3D" id="3.40.630.30">
    <property type="match status" value="1"/>
</dbReference>
<dbReference type="AlphaFoldDB" id="A0A162CXF8"/>
<dbReference type="Proteomes" id="UP000075806">
    <property type="component" value="Unassembled WGS sequence"/>
</dbReference>
<proteinExistence type="predicted"/>
<gene>
    <name evidence="1" type="ORF">AZF04_11875</name>
</gene>
<organism evidence="1 2">
    <name type="scientific">Alkalihalobacillus trypoxylicola</name>
    <dbReference type="NCBI Taxonomy" id="519424"/>
    <lineage>
        <taxon>Bacteria</taxon>
        <taxon>Bacillati</taxon>
        <taxon>Bacillota</taxon>
        <taxon>Bacilli</taxon>
        <taxon>Bacillales</taxon>
        <taxon>Bacillaceae</taxon>
        <taxon>Alkalihalobacillus</taxon>
    </lineage>
</organism>